<protein>
    <submittedName>
        <fullName evidence="3">Uncharacterized protein</fullName>
    </submittedName>
</protein>
<keyword evidence="2" id="KW-0812">Transmembrane</keyword>
<dbReference type="InterPro" id="IPR010727">
    <property type="entry name" value="DUF1302"/>
</dbReference>
<reference evidence="3" key="1">
    <citation type="submission" date="2018-05" db="EMBL/GenBank/DDBJ databases">
        <authorList>
            <person name="Lanie J.A."/>
            <person name="Ng W.-L."/>
            <person name="Kazmierczak K.M."/>
            <person name="Andrzejewski T.M."/>
            <person name="Davidsen T.M."/>
            <person name="Wayne K.J."/>
            <person name="Tettelin H."/>
            <person name="Glass J.I."/>
            <person name="Rusch D."/>
            <person name="Podicherti R."/>
            <person name="Tsui H.-C.T."/>
            <person name="Winkler M.E."/>
        </authorList>
    </citation>
    <scope>NUCLEOTIDE SEQUENCE</scope>
</reference>
<feature type="non-terminal residue" evidence="3">
    <location>
        <position position="1"/>
    </location>
</feature>
<organism evidence="3">
    <name type="scientific">marine metagenome</name>
    <dbReference type="NCBI Taxonomy" id="408172"/>
    <lineage>
        <taxon>unclassified sequences</taxon>
        <taxon>metagenomes</taxon>
        <taxon>ecological metagenomes</taxon>
    </lineage>
</organism>
<feature type="non-terminal residue" evidence="3">
    <location>
        <position position="237"/>
    </location>
</feature>
<feature type="compositionally biased region" description="Acidic residues" evidence="1">
    <location>
        <begin position="65"/>
        <end position="87"/>
    </location>
</feature>
<feature type="region of interest" description="Disordered" evidence="1">
    <location>
        <begin position="65"/>
        <end position="94"/>
    </location>
</feature>
<evidence type="ECO:0000313" key="3">
    <source>
        <dbReference type="EMBL" id="SVE38729.1"/>
    </source>
</evidence>
<evidence type="ECO:0000256" key="1">
    <source>
        <dbReference type="SAM" id="MobiDB-lite"/>
    </source>
</evidence>
<keyword evidence="2" id="KW-1133">Transmembrane helix</keyword>
<dbReference type="AlphaFoldDB" id="A0A383D391"/>
<name>A0A383D391_9ZZZZ</name>
<feature type="transmembrane region" description="Helical" evidence="2">
    <location>
        <begin position="21"/>
        <end position="39"/>
    </location>
</feature>
<sequence length="237" mass="26142">KFQRVGSDSVSENYFLALGRLKWVLTMLLFVIVLLIGFGNSGSIWAQETSEDSGLEEVLSGFDDEASNDEDDVLSGFDDGTDEGGSDEDTKSAYNEESWKQTLGGFSGSAGLSASYSYTKDVPVDNSKANWSGLTKLRLYFSLTWDAKFGENWKTRISGKAFYDLAYGMKESGTFSEEVLNELEKEAELREVYIEGSPLSSLDIKLGKQIVAWGVANSLRVVDVLNPTDDREFGMTD</sequence>
<evidence type="ECO:0000256" key="2">
    <source>
        <dbReference type="SAM" id="Phobius"/>
    </source>
</evidence>
<proteinExistence type="predicted"/>
<accession>A0A383D391</accession>
<dbReference type="Pfam" id="PF06980">
    <property type="entry name" value="DUF1302"/>
    <property type="match status" value="1"/>
</dbReference>
<gene>
    <name evidence="3" type="ORF">METZ01_LOCUS491583</name>
</gene>
<keyword evidence="2" id="KW-0472">Membrane</keyword>
<dbReference type="EMBL" id="UINC01213795">
    <property type="protein sequence ID" value="SVE38729.1"/>
    <property type="molecule type" value="Genomic_DNA"/>
</dbReference>